<dbReference type="Pfam" id="PF00187">
    <property type="entry name" value="Chitin_bind_1"/>
    <property type="match status" value="1"/>
</dbReference>
<evidence type="ECO:0000256" key="6">
    <source>
        <dbReference type="PROSITE-ProRule" id="PRU00261"/>
    </source>
</evidence>
<reference evidence="11" key="1">
    <citation type="journal article" date="2020" name="Stud. Mycol.">
        <title>101 Dothideomycetes genomes: a test case for predicting lifestyles and emergence of pathogens.</title>
        <authorList>
            <person name="Haridas S."/>
            <person name="Albert R."/>
            <person name="Binder M."/>
            <person name="Bloem J."/>
            <person name="Labutti K."/>
            <person name="Salamov A."/>
            <person name="Andreopoulos B."/>
            <person name="Baker S."/>
            <person name="Barry K."/>
            <person name="Bills G."/>
            <person name="Bluhm B."/>
            <person name="Cannon C."/>
            <person name="Castanera R."/>
            <person name="Culley D."/>
            <person name="Daum C."/>
            <person name="Ezra D."/>
            <person name="Gonzalez J."/>
            <person name="Henrissat B."/>
            <person name="Kuo A."/>
            <person name="Liang C."/>
            <person name="Lipzen A."/>
            <person name="Lutzoni F."/>
            <person name="Magnuson J."/>
            <person name="Mondo S."/>
            <person name="Nolan M."/>
            <person name="Ohm R."/>
            <person name="Pangilinan J."/>
            <person name="Park H.-J."/>
            <person name="Ramirez L."/>
            <person name="Alfaro M."/>
            <person name="Sun H."/>
            <person name="Tritt A."/>
            <person name="Yoshinaga Y."/>
            <person name="Zwiers L.-H."/>
            <person name="Turgeon B."/>
            <person name="Goodwin S."/>
            <person name="Spatafora J."/>
            <person name="Crous P."/>
            <person name="Grigoriev I."/>
        </authorList>
    </citation>
    <scope>NUCLEOTIDE SEQUENCE</scope>
    <source>
        <strain evidence="11">CBS 207.26</strain>
    </source>
</reference>
<dbReference type="PROSITE" id="PS51387">
    <property type="entry name" value="FAD_PCMH"/>
    <property type="match status" value="1"/>
</dbReference>
<keyword evidence="2" id="KW-0285">Flavoprotein</keyword>
<dbReference type="EMBL" id="ML994646">
    <property type="protein sequence ID" value="KAF2182763.1"/>
    <property type="molecule type" value="Genomic_DNA"/>
</dbReference>
<gene>
    <name evidence="11" type="ORF">K469DRAFT_585302</name>
</gene>
<evidence type="ECO:0000256" key="8">
    <source>
        <dbReference type="SAM" id="SignalP"/>
    </source>
</evidence>
<dbReference type="PROSITE" id="PS50941">
    <property type="entry name" value="CHIT_BIND_I_2"/>
    <property type="match status" value="1"/>
</dbReference>
<evidence type="ECO:0000259" key="9">
    <source>
        <dbReference type="PROSITE" id="PS50941"/>
    </source>
</evidence>
<dbReference type="GO" id="GO:0008061">
    <property type="term" value="F:chitin binding"/>
    <property type="evidence" value="ECO:0007669"/>
    <property type="project" value="UniProtKB-UniRule"/>
</dbReference>
<evidence type="ECO:0000256" key="7">
    <source>
        <dbReference type="SAM" id="MobiDB-lite"/>
    </source>
</evidence>
<keyword evidence="8" id="KW-0732">Signal</keyword>
<feature type="signal peptide" evidence="8">
    <location>
        <begin position="1"/>
        <end position="20"/>
    </location>
</feature>
<dbReference type="GO" id="GO:0016491">
    <property type="term" value="F:oxidoreductase activity"/>
    <property type="evidence" value="ECO:0007669"/>
    <property type="project" value="UniProtKB-KW"/>
</dbReference>
<dbReference type="Pfam" id="PF08031">
    <property type="entry name" value="BBE"/>
    <property type="match status" value="1"/>
</dbReference>
<name>A0A6A6DUP5_9PEZI</name>
<feature type="domain" description="FAD-binding PCMH-type" evidence="10">
    <location>
        <begin position="143"/>
        <end position="316"/>
    </location>
</feature>
<comment type="caution">
    <text evidence="6">Lacks conserved residue(s) required for the propagation of feature annotation.</text>
</comment>
<feature type="chain" id="PRO_5025545666" evidence="8">
    <location>
        <begin position="21"/>
        <end position="578"/>
    </location>
</feature>
<evidence type="ECO:0000313" key="12">
    <source>
        <dbReference type="Proteomes" id="UP000800200"/>
    </source>
</evidence>
<dbReference type="InterPro" id="IPR050416">
    <property type="entry name" value="FAD-linked_Oxidoreductase"/>
</dbReference>
<dbReference type="OrthoDB" id="407275at2759"/>
<dbReference type="Pfam" id="PF01565">
    <property type="entry name" value="FAD_binding_4"/>
    <property type="match status" value="1"/>
</dbReference>
<protein>
    <submittedName>
        <fullName evidence="11">Carbohydrate-binding module family 18</fullName>
    </submittedName>
</protein>
<feature type="domain" description="Chitin-binding type-1" evidence="9">
    <location>
        <begin position="33"/>
        <end position="77"/>
    </location>
</feature>
<dbReference type="PANTHER" id="PTHR42973:SF15">
    <property type="entry name" value="FAD-BINDING PCMH-TYPE DOMAIN-CONTAINING PROTEIN"/>
    <property type="match status" value="1"/>
</dbReference>
<dbReference type="Proteomes" id="UP000800200">
    <property type="component" value="Unassembled WGS sequence"/>
</dbReference>
<feature type="disulfide bond" evidence="6">
    <location>
        <begin position="36"/>
        <end position="51"/>
    </location>
</feature>
<dbReference type="SUPFAM" id="SSF56176">
    <property type="entry name" value="FAD-binding/transporter-associated domain-like"/>
    <property type="match status" value="1"/>
</dbReference>
<dbReference type="InterPro" id="IPR001002">
    <property type="entry name" value="Chitin-bd_1"/>
</dbReference>
<dbReference type="Gene3D" id="3.40.462.20">
    <property type="match status" value="1"/>
</dbReference>
<dbReference type="InterPro" id="IPR036861">
    <property type="entry name" value="Endochitinase-like_sf"/>
</dbReference>
<keyword evidence="3 6" id="KW-0147">Chitin-binding</keyword>
<feature type="region of interest" description="Disordered" evidence="7">
    <location>
        <begin position="86"/>
        <end position="115"/>
    </location>
</feature>
<comment type="similarity">
    <text evidence="1">Belongs to the oxygen-dependent FAD-linked oxidoreductase family.</text>
</comment>
<keyword evidence="4" id="KW-0274">FAD</keyword>
<dbReference type="InterPro" id="IPR012951">
    <property type="entry name" value="BBE"/>
</dbReference>
<dbReference type="CDD" id="cd11618">
    <property type="entry name" value="ChtBD1_1"/>
    <property type="match status" value="1"/>
</dbReference>
<evidence type="ECO:0000313" key="11">
    <source>
        <dbReference type="EMBL" id="KAF2182763.1"/>
    </source>
</evidence>
<feature type="disulfide bond" evidence="6">
    <location>
        <begin position="50"/>
        <end position="64"/>
    </location>
</feature>
<dbReference type="GO" id="GO:0071949">
    <property type="term" value="F:FAD binding"/>
    <property type="evidence" value="ECO:0007669"/>
    <property type="project" value="InterPro"/>
</dbReference>
<dbReference type="SUPFAM" id="SSF57016">
    <property type="entry name" value="Plant lectins/antimicrobial peptides"/>
    <property type="match status" value="1"/>
</dbReference>
<dbReference type="AlphaFoldDB" id="A0A6A6DUP5"/>
<keyword evidence="12" id="KW-1185">Reference proteome</keyword>
<organism evidence="11 12">
    <name type="scientific">Zopfia rhizophila CBS 207.26</name>
    <dbReference type="NCBI Taxonomy" id="1314779"/>
    <lineage>
        <taxon>Eukaryota</taxon>
        <taxon>Fungi</taxon>
        <taxon>Dikarya</taxon>
        <taxon>Ascomycota</taxon>
        <taxon>Pezizomycotina</taxon>
        <taxon>Dothideomycetes</taxon>
        <taxon>Dothideomycetes incertae sedis</taxon>
        <taxon>Zopfiaceae</taxon>
        <taxon>Zopfia</taxon>
    </lineage>
</organism>
<dbReference type="InterPro" id="IPR016166">
    <property type="entry name" value="FAD-bd_PCMH"/>
</dbReference>
<sequence>MGSVSSFFLLGLLSFGLVDANPVTPRALKVSTDGSCGGTTTCQGSTFGNCCSQYGWCGSTSAYCGAGCQPGFGSCTGSQSSSRAASSTTVKPSVTTASPTSSATPSSSSSASLTDCLNSKNVPVKWTTSPDYESLAKPYNLRLPYKPVVIVVPTTTQHVQDAVVCAGKAGVKVQAKSGGHSYASFSSGGKDGSMMIDLQSMQTINLDKSTGVVNVGGGVRLGNLAQGIWDQGQRALSHGTCPGVGLGGHATHGGYGYTSRTWGLAMDAIVGLDVVLANGTVIKATSTQYPDIFWAVRGAGESFGVVVNFYLQTKPAPTAVTFFSFGFENMFSSKQRFTNTFLHVQDVGKNASIVDERIAFGVYLDGGGYSLSGSFFGSLDEFNSKIKPELLRTLPAPSSSDVQSLGWIPYLIKLSGLSTLTMPTTGYDQHDNFFAKSITVPEKDGLSAAALNAFYDYIKKGAPASWYTIINLYGGPKSAINSKGIDFAAYNDRDSLWVFQNYGETAANIPFINGMNDAIMKAQPNTHFGAYLNYVDPSYDAATAHQLYYGTDVYNRLAALKKQVDPQTVFWNPQAIGA</sequence>
<dbReference type="PANTHER" id="PTHR42973">
    <property type="entry name" value="BINDING OXIDOREDUCTASE, PUTATIVE (AFU_ORTHOLOGUE AFUA_1G17690)-RELATED"/>
    <property type="match status" value="1"/>
</dbReference>
<dbReference type="SMART" id="SM00270">
    <property type="entry name" value="ChtBD1"/>
    <property type="match status" value="1"/>
</dbReference>
<dbReference type="InterPro" id="IPR016169">
    <property type="entry name" value="FAD-bd_PCMH_sub2"/>
</dbReference>
<keyword evidence="6" id="KW-1015">Disulfide bond</keyword>
<dbReference type="InterPro" id="IPR036318">
    <property type="entry name" value="FAD-bd_PCMH-like_sf"/>
</dbReference>
<evidence type="ECO:0000256" key="1">
    <source>
        <dbReference type="ARBA" id="ARBA00005466"/>
    </source>
</evidence>
<proteinExistence type="inferred from homology"/>
<evidence type="ECO:0000256" key="2">
    <source>
        <dbReference type="ARBA" id="ARBA00022630"/>
    </source>
</evidence>
<dbReference type="InterPro" id="IPR006094">
    <property type="entry name" value="Oxid_FAD_bind_N"/>
</dbReference>
<dbReference type="Gene3D" id="3.30.60.10">
    <property type="entry name" value="Endochitinase-like"/>
    <property type="match status" value="1"/>
</dbReference>
<evidence type="ECO:0000256" key="4">
    <source>
        <dbReference type="ARBA" id="ARBA00022827"/>
    </source>
</evidence>
<evidence type="ECO:0000256" key="3">
    <source>
        <dbReference type="ARBA" id="ARBA00022669"/>
    </source>
</evidence>
<dbReference type="Gene3D" id="3.30.465.10">
    <property type="match status" value="1"/>
</dbReference>
<evidence type="ECO:0000256" key="5">
    <source>
        <dbReference type="ARBA" id="ARBA00023002"/>
    </source>
</evidence>
<feature type="compositionally biased region" description="Low complexity" evidence="7">
    <location>
        <begin position="86"/>
        <end position="112"/>
    </location>
</feature>
<accession>A0A6A6DUP5</accession>
<evidence type="ECO:0000259" key="10">
    <source>
        <dbReference type="PROSITE" id="PS51387"/>
    </source>
</evidence>
<keyword evidence="5" id="KW-0560">Oxidoreductase</keyword>